<accession>A0A1B6BZP3</accession>
<sequence length="196" mass="23438">MKLCFVLALITLAFGAKDDVVILEKYEPIIYKYHRYRNCYGSNLTVVSVPDNVILTLDNCTKYMDRKYFQQEPKVYWSIARPHEFFTLVLLDPNIKSYEPEECYLLWLVTNIWGYDLVKSNFTDAETIMPYKAPTARVGSGLHRYQFIIFYQRYKIKPHTLKQKERRMFRLWDWFLKNKQGKFKGPIAGVQFSTRE</sequence>
<dbReference type="PANTHER" id="PTHR11362">
    <property type="entry name" value="PHOSPHATIDYLETHANOLAMINE-BINDING PROTEIN"/>
    <property type="match status" value="1"/>
</dbReference>
<feature type="signal peptide" evidence="1">
    <location>
        <begin position="1"/>
        <end position="15"/>
    </location>
</feature>
<name>A0A1B6BZP3_9HEMI</name>
<gene>
    <name evidence="2" type="ORF">g.10305</name>
</gene>
<dbReference type="AlphaFoldDB" id="A0A1B6BZP3"/>
<proteinExistence type="predicted"/>
<dbReference type="EMBL" id="GEDC01030562">
    <property type="protein sequence ID" value="JAS06736.1"/>
    <property type="molecule type" value="Transcribed_RNA"/>
</dbReference>
<dbReference type="InterPro" id="IPR035810">
    <property type="entry name" value="PEBP_euk"/>
</dbReference>
<dbReference type="InterPro" id="IPR008914">
    <property type="entry name" value="PEBP"/>
</dbReference>
<evidence type="ECO:0000256" key="1">
    <source>
        <dbReference type="SAM" id="SignalP"/>
    </source>
</evidence>
<evidence type="ECO:0000313" key="2">
    <source>
        <dbReference type="EMBL" id="JAS06736.1"/>
    </source>
</evidence>
<reference evidence="2" key="1">
    <citation type="submission" date="2015-12" db="EMBL/GenBank/DDBJ databases">
        <title>De novo transcriptome assembly of four potential Pierce s Disease insect vectors from Arizona vineyards.</title>
        <authorList>
            <person name="Tassone E.E."/>
        </authorList>
    </citation>
    <scope>NUCLEOTIDE SEQUENCE</scope>
</reference>
<organism evidence="2">
    <name type="scientific">Clastoptera arizonana</name>
    <name type="common">Arizona spittle bug</name>
    <dbReference type="NCBI Taxonomy" id="38151"/>
    <lineage>
        <taxon>Eukaryota</taxon>
        <taxon>Metazoa</taxon>
        <taxon>Ecdysozoa</taxon>
        <taxon>Arthropoda</taxon>
        <taxon>Hexapoda</taxon>
        <taxon>Insecta</taxon>
        <taxon>Pterygota</taxon>
        <taxon>Neoptera</taxon>
        <taxon>Paraneoptera</taxon>
        <taxon>Hemiptera</taxon>
        <taxon>Auchenorrhyncha</taxon>
        <taxon>Cercopoidea</taxon>
        <taxon>Clastopteridae</taxon>
        <taxon>Clastoptera</taxon>
    </lineage>
</organism>
<protein>
    <recommendedName>
        <fullName evidence="3">Phosphatidylethanolamine-binding protein</fullName>
    </recommendedName>
</protein>
<evidence type="ECO:0008006" key="3">
    <source>
        <dbReference type="Google" id="ProtNLM"/>
    </source>
</evidence>
<dbReference type="Pfam" id="PF01161">
    <property type="entry name" value="PBP"/>
    <property type="match status" value="1"/>
</dbReference>
<dbReference type="SUPFAM" id="SSF49777">
    <property type="entry name" value="PEBP-like"/>
    <property type="match status" value="1"/>
</dbReference>
<keyword evidence="1" id="KW-0732">Signal</keyword>
<feature type="chain" id="PRO_5012113718" description="Phosphatidylethanolamine-binding protein" evidence="1">
    <location>
        <begin position="16"/>
        <end position="196"/>
    </location>
</feature>
<dbReference type="InterPro" id="IPR036610">
    <property type="entry name" value="PEBP-like_sf"/>
</dbReference>
<dbReference type="Gene3D" id="3.90.280.10">
    <property type="entry name" value="PEBP-like"/>
    <property type="match status" value="1"/>
</dbReference>
<dbReference type="PANTHER" id="PTHR11362:SF82">
    <property type="entry name" value="PHOSPHATIDYLETHANOLAMINE-BINDING PROTEIN 4"/>
    <property type="match status" value="1"/>
</dbReference>